<comment type="caution">
    <text evidence="2">The sequence shown here is derived from an EMBL/GenBank/DDBJ whole genome shotgun (WGS) entry which is preliminary data.</text>
</comment>
<name>A0ABD1MLC6_9FABA</name>
<evidence type="ECO:0000313" key="3">
    <source>
        <dbReference type="Proteomes" id="UP001603857"/>
    </source>
</evidence>
<accession>A0ABD1MLC6</accession>
<feature type="region of interest" description="Disordered" evidence="1">
    <location>
        <begin position="1"/>
        <end position="40"/>
    </location>
</feature>
<sequence>MRIRKQNFGSSSSPPPFAAQSRPPPPSSAASRSPSGKHHDEWQWVLSRSAIEAQQESVEGTTTNWMESKREEGECKWMEKEKKGKCWSIRREVENVAKLAYPTTLMTLWSMMSMLFLGKLGELELATGLLQLKGSTNIFKDYKSTSTKSSKKQLMSLVTPGVTLTKSLNHSLNFDCMEKNIHYGYGDDNSSLVNYAHASPGLPQLGIKYYLGSLFRLSLAREKEVLFRKPLQALPNSLGNKYSLESLLRLSLRIRVIFRKPLQA</sequence>
<organism evidence="2 3">
    <name type="scientific">Flemingia macrophylla</name>
    <dbReference type="NCBI Taxonomy" id="520843"/>
    <lineage>
        <taxon>Eukaryota</taxon>
        <taxon>Viridiplantae</taxon>
        <taxon>Streptophyta</taxon>
        <taxon>Embryophyta</taxon>
        <taxon>Tracheophyta</taxon>
        <taxon>Spermatophyta</taxon>
        <taxon>Magnoliopsida</taxon>
        <taxon>eudicotyledons</taxon>
        <taxon>Gunneridae</taxon>
        <taxon>Pentapetalae</taxon>
        <taxon>rosids</taxon>
        <taxon>fabids</taxon>
        <taxon>Fabales</taxon>
        <taxon>Fabaceae</taxon>
        <taxon>Papilionoideae</taxon>
        <taxon>50 kb inversion clade</taxon>
        <taxon>NPAAA clade</taxon>
        <taxon>indigoferoid/millettioid clade</taxon>
        <taxon>Phaseoleae</taxon>
        <taxon>Flemingia</taxon>
    </lineage>
</organism>
<proteinExistence type="predicted"/>
<dbReference type="Proteomes" id="UP001603857">
    <property type="component" value="Unassembled WGS sequence"/>
</dbReference>
<evidence type="ECO:0000256" key="1">
    <source>
        <dbReference type="SAM" id="MobiDB-lite"/>
    </source>
</evidence>
<reference evidence="2 3" key="1">
    <citation type="submission" date="2024-08" db="EMBL/GenBank/DDBJ databases">
        <title>Insights into the chromosomal genome structure of Flemingia macrophylla.</title>
        <authorList>
            <person name="Ding Y."/>
            <person name="Zhao Y."/>
            <person name="Bi W."/>
            <person name="Wu M."/>
            <person name="Zhao G."/>
            <person name="Gong Y."/>
            <person name="Li W."/>
            <person name="Zhang P."/>
        </authorList>
    </citation>
    <scope>NUCLEOTIDE SEQUENCE [LARGE SCALE GENOMIC DNA]</scope>
    <source>
        <strain evidence="2">DYQJB</strain>
        <tissue evidence="2">Leaf</tissue>
    </source>
</reference>
<evidence type="ECO:0000313" key="2">
    <source>
        <dbReference type="EMBL" id="KAL2336574.1"/>
    </source>
</evidence>
<dbReference type="AlphaFoldDB" id="A0ABD1MLC6"/>
<feature type="compositionally biased region" description="Pro residues" evidence="1">
    <location>
        <begin position="13"/>
        <end position="27"/>
    </location>
</feature>
<protein>
    <submittedName>
        <fullName evidence="2">Uncharacterized protein</fullName>
    </submittedName>
</protein>
<dbReference type="EMBL" id="JBGMDY010000004">
    <property type="protein sequence ID" value="KAL2336574.1"/>
    <property type="molecule type" value="Genomic_DNA"/>
</dbReference>
<gene>
    <name evidence="2" type="ORF">Fmac_011020</name>
</gene>
<keyword evidence="3" id="KW-1185">Reference proteome</keyword>